<organism evidence="1 2">
    <name type="scientific">Mucilaginibacter frigoritolerans</name>
    <dbReference type="NCBI Taxonomy" id="652788"/>
    <lineage>
        <taxon>Bacteria</taxon>
        <taxon>Pseudomonadati</taxon>
        <taxon>Bacteroidota</taxon>
        <taxon>Sphingobacteriia</taxon>
        <taxon>Sphingobacteriales</taxon>
        <taxon>Sphingobacteriaceae</taxon>
        <taxon>Mucilaginibacter</taxon>
    </lineage>
</organism>
<proteinExistence type="predicted"/>
<protein>
    <recommendedName>
        <fullName evidence="3">RNA polymerase sigma-70 factor (ECF subfamily)</fullName>
    </recommendedName>
</protein>
<dbReference type="AlphaFoldDB" id="A0A562TQ37"/>
<reference evidence="1 2" key="1">
    <citation type="submission" date="2019-07" db="EMBL/GenBank/DDBJ databases">
        <title>Genomic Encyclopedia of Archaeal and Bacterial Type Strains, Phase II (KMG-II): from individual species to whole genera.</title>
        <authorList>
            <person name="Goeker M."/>
        </authorList>
    </citation>
    <scope>NUCLEOTIDE SEQUENCE [LARGE SCALE GENOMIC DNA]</scope>
    <source>
        <strain evidence="1 2">ATCC BAA-1854</strain>
    </source>
</reference>
<sequence>MPFEQWIKDVLIECIIDGHIEKFKHIVIQHTFHIPSNEIDFDNISLEYNDLISILQSIPACYRIIYNFYVVELFTALQIADLLCITEATGGYLLIEARNYITAIVTRLQPIQVVNQRSTG</sequence>
<name>A0A562TQ37_9SPHI</name>
<evidence type="ECO:0008006" key="3">
    <source>
        <dbReference type="Google" id="ProtNLM"/>
    </source>
</evidence>
<accession>A0A562TQ37</accession>
<evidence type="ECO:0000313" key="1">
    <source>
        <dbReference type="EMBL" id="TWI95314.1"/>
    </source>
</evidence>
<dbReference type="EMBL" id="VLLI01000016">
    <property type="protein sequence ID" value="TWI95314.1"/>
    <property type="molecule type" value="Genomic_DNA"/>
</dbReference>
<dbReference type="Proteomes" id="UP000317010">
    <property type="component" value="Unassembled WGS sequence"/>
</dbReference>
<comment type="caution">
    <text evidence="1">The sequence shown here is derived from an EMBL/GenBank/DDBJ whole genome shotgun (WGS) entry which is preliminary data.</text>
</comment>
<gene>
    <name evidence="1" type="ORF">JN11_04429</name>
</gene>
<keyword evidence="2" id="KW-1185">Reference proteome</keyword>
<evidence type="ECO:0000313" key="2">
    <source>
        <dbReference type="Proteomes" id="UP000317010"/>
    </source>
</evidence>